<feature type="region of interest" description="Disordered" evidence="2">
    <location>
        <begin position="617"/>
        <end position="668"/>
    </location>
</feature>
<dbReference type="InterPro" id="IPR000477">
    <property type="entry name" value="RT_dom"/>
</dbReference>
<proteinExistence type="inferred from homology"/>
<dbReference type="EMBL" id="OIVN01000202">
    <property type="protein sequence ID" value="SPC76162.1"/>
    <property type="molecule type" value="Genomic_DNA"/>
</dbReference>
<feature type="domain" description="Alpha/beta hydrolase fold-3" evidence="4">
    <location>
        <begin position="88"/>
        <end position="309"/>
    </location>
</feature>
<dbReference type="SUPFAM" id="SSF53474">
    <property type="entry name" value="alpha/beta-Hydrolases"/>
    <property type="match status" value="1"/>
</dbReference>
<dbReference type="PANTHER" id="PTHR23024">
    <property type="entry name" value="ARYLACETAMIDE DEACETYLASE"/>
    <property type="match status" value="1"/>
</dbReference>
<evidence type="ECO:0000313" key="5">
    <source>
        <dbReference type="EMBL" id="SPC76162.1"/>
    </source>
</evidence>
<accession>A0A2N9EMU8</accession>
<dbReference type="Pfam" id="PF07859">
    <property type="entry name" value="Abhydrolase_3"/>
    <property type="match status" value="1"/>
</dbReference>
<evidence type="ECO:0000256" key="2">
    <source>
        <dbReference type="SAM" id="MobiDB-lite"/>
    </source>
</evidence>
<dbReference type="InterPro" id="IPR013094">
    <property type="entry name" value="AB_hydrolase_3"/>
</dbReference>
<evidence type="ECO:0008006" key="6">
    <source>
        <dbReference type="Google" id="ProtNLM"/>
    </source>
</evidence>
<dbReference type="SUPFAM" id="SSF56672">
    <property type="entry name" value="DNA/RNA polymerases"/>
    <property type="match status" value="1"/>
</dbReference>
<feature type="domain" description="Reverse transcriptase" evidence="3">
    <location>
        <begin position="1181"/>
        <end position="1364"/>
    </location>
</feature>
<protein>
    <recommendedName>
        <fullName evidence="6">Reverse transcriptase domain-containing protein</fullName>
    </recommendedName>
</protein>
<evidence type="ECO:0000256" key="1">
    <source>
        <dbReference type="ARBA" id="ARBA00010515"/>
    </source>
</evidence>
<dbReference type="Gene3D" id="3.40.50.1820">
    <property type="entry name" value="alpha/beta hydrolase"/>
    <property type="match status" value="1"/>
</dbReference>
<comment type="similarity">
    <text evidence="1">Belongs to the 'GDXG' lipolytic enzyme family.</text>
</comment>
<feature type="region of interest" description="Disordered" evidence="2">
    <location>
        <begin position="720"/>
        <end position="741"/>
    </location>
</feature>
<sequence>MSGDQTAPPSCTVNPFEYLHITPNHDGTITRLYELPTTPAAPDHNGSSPVITKDFIINPNHNTWLRIFLPRQALDNHSSSNTTKLPLIVYYHGSGFILSSAASTIHHEFCSNMAIQLAAVVVSVEYRLAPEHRLPAAYDDAVEALHWIKSTHEKMLLDFVDYSKCFLMGTSAGGNIAYEVGLRASIAVDDSHPLKIKGLLLHHPFFGGSTRTGSELRLVNDQILPLSASDLMWKLSLPIGVDRDHEYCNRTVGGGSDHCDKIKELGWWVLVVGCDGDPLIDRQVELVEMLKKRGVQVEAQFNEGDYHGVELMDVTKADSFKEEAFGSGFSSYRDRLVGAIPGAYEQAFGFALSVHGDGEMDEDATELREGCVAIGLSREEKQRIRAPWALSIIVKTFGRNVGFMFLSSKVRALWNPLGKMDCIDIGHDYFLLKFELQSDLDNVLKGGPCCGRICHRKEVCPYVARAPTPIIPSDEANTSAVFEEMSTAREGVFGEWMMVTKRKNFVSSKKSGAMDKYLGKGPITNVMSNAQEHVGQRDGKRKAQIPTTKVAPKTAPTTSGTHNKGKGNLVSSKAKVSKKLSATNLIVTDPLVFTTKPTSTFIEPNFSFCNVSDRGILGDFPPKQGNSNRQRDHKRDPGRSNLNLGLVRPRDDGSLAEPFSTHEDKLEDGVSRSIRSGVAPHPKSVVVLPHGSPLASSSRSNDISLVCTAISNAPIGKLSHRTRSGASLHGDYSKTDSPGDTDRMCCDGQPLSSEVAPILYAGDRMHSGSQEYVGLKGDSQARCDSASRPFADEGSFETSMDNCRGAMKPKFKTMLLDLVSWHRPAIVVVTETRMSGAKADNSIRNLPFDGAYSIDTLGFVGGIWLLWRSDLVDVDVLSATKQEIHALIRVSSSSPWLLSAIYASPRFVDRCVLWDNLKLITDSHNLPWAVMGDFNEMISNDKKFGGNLVCRRRSRAYTECMDYCQLMDLGFSGPKFTWTNMRGVSDLIQERLDRGWVNPRWKALIVKEAWHGKELRLGDAISEFSSLAQTWNKEVFGNIFANKRRLLARLLGIQKALAKHPSQHPLLFQDNLSIEPNQILNLEEELWAIKARTNWLVSGERNTSYFHVSTLVRRSSNHINEETESLALPISDGEILHALNSMKPFKAPGPDGLYAGRGSNNVVIAQELIYSLGRKKGKMGFMVVKIDMEKAFDRLEWSFVRRMLIHFGFPPLIIKLILSCISSTSTSLLFDGGRLDSFFASRGLRHGDPLSTYLFLLCMEYLGALIDRECKEGNWTKLKASRGGPGFSHVFFADDLLLFAKANSKNCEAIAKVLENFCSLSGQKVSQAKSRIFFSPNVLDRTKHNICVRLGFPSTISLGKYLGFPIIHKGRSASDFYFLTEKIQAKLAGWKTRLLSPAGRLVLIKAAVTPVSEYMMQCFSILVKICNIIDKITRDFLWGSSDEKRKLHMVSWKKITVPKELGGLGVFRTLRSLIAGPLTEAEFNLSIANVHPLMGEWHLDKISFVLSESILLEILAIPFSLNPSADDVIIWAFSSSGNFSLQSAYLLAKGLDPLEPTSIYESS</sequence>
<dbReference type="InterPro" id="IPR036691">
    <property type="entry name" value="Endo/exonu/phosph_ase_sf"/>
</dbReference>
<feature type="compositionally biased region" description="Low complexity" evidence="2">
    <location>
        <begin position="546"/>
        <end position="558"/>
    </location>
</feature>
<evidence type="ECO:0000259" key="4">
    <source>
        <dbReference type="Pfam" id="PF07859"/>
    </source>
</evidence>
<dbReference type="GO" id="GO:0016787">
    <property type="term" value="F:hydrolase activity"/>
    <property type="evidence" value="ECO:0007669"/>
    <property type="project" value="InterPro"/>
</dbReference>
<dbReference type="CDD" id="cd01650">
    <property type="entry name" value="RT_nLTR_like"/>
    <property type="match status" value="1"/>
</dbReference>
<dbReference type="InterPro" id="IPR043502">
    <property type="entry name" value="DNA/RNA_pol_sf"/>
</dbReference>
<feature type="region of interest" description="Disordered" evidence="2">
    <location>
        <begin position="532"/>
        <end position="572"/>
    </location>
</feature>
<evidence type="ECO:0000259" key="3">
    <source>
        <dbReference type="Pfam" id="PF00078"/>
    </source>
</evidence>
<dbReference type="InterPro" id="IPR050466">
    <property type="entry name" value="Carboxylest/Gibb_receptor"/>
</dbReference>
<dbReference type="InterPro" id="IPR029058">
    <property type="entry name" value="AB_hydrolase_fold"/>
</dbReference>
<dbReference type="PANTHER" id="PTHR23024:SF546">
    <property type="entry name" value="CARBOXYLESTERASE 120-RELATED"/>
    <property type="match status" value="1"/>
</dbReference>
<dbReference type="Pfam" id="PF00078">
    <property type="entry name" value="RVT_1"/>
    <property type="match status" value="1"/>
</dbReference>
<dbReference type="SUPFAM" id="SSF56219">
    <property type="entry name" value="DNase I-like"/>
    <property type="match status" value="1"/>
</dbReference>
<name>A0A2N9EMU8_FAGSY</name>
<reference evidence="5" key="1">
    <citation type="submission" date="2018-02" db="EMBL/GenBank/DDBJ databases">
        <authorList>
            <person name="Cohen D.B."/>
            <person name="Kent A.D."/>
        </authorList>
    </citation>
    <scope>NUCLEOTIDE SEQUENCE</scope>
</reference>
<dbReference type="Gene3D" id="3.60.10.10">
    <property type="entry name" value="Endonuclease/exonuclease/phosphatase"/>
    <property type="match status" value="1"/>
</dbReference>
<gene>
    <name evidence="5" type="ORF">FSB_LOCUS4044</name>
</gene>
<feature type="compositionally biased region" description="Basic and acidic residues" evidence="2">
    <location>
        <begin position="629"/>
        <end position="638"/>
    </location>
</feature>
<organism evidence="5">
    <name type="scientific">Fagus sylvatica</name>
    <name type="common">Beechnut</name>
    <dbReference type="NCBI Taxonomy" id="28930"/>
    <lineage>
        <taxon>Eukaryota</taxon>
        <taxon>Viridiplantae</taxon>
        <taxon>Streptophyta</taxon>
        <taxon>Embryophyta</taxon>
        <taxon>Tracheophyta</taxon>
        <taxon>Spermatophyta</taxon>
        <taxon>Magnoliopsida</taxon>
        <taxon>eudicotyledons</taxon>
        <taxon>Gunneridae</taxon>
        <taxon>Pentapetalae</taxon>
        <taxon>rosids</taxon>
        <taxon>fabids</taxon>
        <taxon>Fagales</taxon>
        <taxon>Fagaceae</taxon>
        <taxon>Fagus</taxon>
    </lineage>
</organism>